<comment type="pathway">
    <text evidence="2 9">Cofactor biosynthesis; adenosylcobalamin biosynthesis.</text>
</comment>
<evidence type="ECO:0000256" key="3">
    <source>
        <dbReference type="ARBA" id="ARBA00006263"/>
    </source>
</evidence>
<name>A0ABZ2NMT8_9BACI</name>
<reference evidence="10 11" key="1">
    <citation type="submission" date="2024-02" db="EMBL/GenBank/DDBJ databases">
        <title>Seven novel Bacillus-like species.</title>
        <authorList>
            <person name="Liu G."/>
        </authorList>
    </citation>
    <scope>NUCLEOTIDE SEQUENCE [LARGE SCALE GENOMIC DNA]</scope>
    <source>
        <strain evidence="10 11">FJAT-52054</strain>
    </source>
</reference>
<dbReference type="Pfam" id="PF03186">
    <property type="entry name" value="CobD_Cbib"/>
    <property type="match status" value="1"/>
</dbReference>
<dbReference type="Proteomes" id="UP001377337">
    <property type="component" value="Chromosome"/>
</dbReference>
<feature type="transmembrane region" description="Helical" evidence="9">
    <location>
        <begin position="158"/>
        <end position="175"/>
    </location>
</feature>
<keyword evidence="7 9" id="KW-1133">Transmembrane helix</keyword>
<gene>
    <name evidence="10" type="primary">cbiB</name>
    <name evidence="9" type="synonym">cobD</name>
    <name evidence="10" type="ORF">WCV65_08460</name>
</gene>
<keyword evidence="11" id="KW-1185">Reference proteome</keyword>
<sequence length="315" mass="35028">MLNHLLALSIAFLLDRLLGDPPKMPHPVRWFGTMIALLEKRLNKGEYRKIKGIMMVLILSAAVVAAVIVLQELCYTLHPAAGVLFEAAVIFTAIAERSLKEAALEVEKPLRSGLIDEARMKLSYIVGRDTEDLHESEIVRGAVETVAENTSDGVTAPLFWAAAGGAPLAIFYRLANTLDSMVGYKNERYHEFGWASAKLDDGLNWIPARITAFMMLLVHGKLGFWNQVSLDAKKHPSPNSGWGEAAVAFMLHIELGGINFYQGVQSDRARMGKPERPLKRIHIIQSVEIMERTVAAFIVFLWIGGMLVEFTPSWF</sequence>
<dbReference type="NCBIfam" id="TIGR00380">
    <property type="entry name" value="cobal_cbiB"/>
    <property type="match status" value="1"/>
</dbReference>
<evidence type="ECO:0000313" key="10">
    <source>
        <dbReference type="EMBL" id="WXB98491.1"/>
    </source>
</evidence>
<evidence type="ECO:0000256" key="5">
    <source>
        <dbReference type="ARBA" id="ARBA00022573"/>
    </source>
</evidence>
<comment type="similarity">
    <text evidence="3 9">Belongs to the CobD/CbiB family.</text>
</comment>
<dbReference type="HAMAP" id="MF_00024">
    <property type="entry name" value="CobD_CbiB"/>
    <property type="match status" value="1"/>
</dbReference>
<feature type="transmembrane region" description="Helical" evidence="9">
    <location>
        <begin position="50"/>
        <end position="70"/>
    </location>
</feature>
<dbReference type="InterPro" id="IPR004485">
    <property type="entry name" value="Cobalamin_biosynth_CobD/CbiB"/>
</dbReference>
<keyword evidence="8 9" id="KW-0472">Membrane</keyword>
<comment type="caution">
    <text evidence="9">Lacks conserved residue(s) required for the propagation of feature annotation.</text>
</comment>
<proteinExistence type="inferred from homology"/>
<evidence type="ECO:0000256" key="4">
    <source>
        <dbReference type="ARBA" id="ARBA00022475"/>
    </source>
</evidence>
<evidence type="ECO:0000256" key="9">
    <source>
        <dbReference type="HAMAP-Rule" id="MF_00024"/>
    </source>
</evidence>
<comment type="function">
    <text evidence="9">Converts cobyric acid to cobinamide by the addition of aminopropanol on the F carboxylic group.</text>
</comment>
<dbReference type="PANTHER" id="PTHR34308">
    <property type="entry name" value="COBALAMIN BIOSYNTHESIS PROTEIN CBIB"/>
    <property type="match status" value="1"/>
</dbReference>
<evidence type="ECO:0000256" key="7">
    <source>
        <dbReference type="ARBA" id="ARBA00022989"/>
    </source>
</evidence>
<keyword evidence="4 9" id="KW-1003">Cell membrane</keyword>
<organism evidence="10 11">
    <name type="scientific">Metabacillus sediminis</name>
    <dbReference type="NCBI Taxonomy" id="3117746"/>
    <lineage>
        <taxon>Bacteria</taxon>
        <taxon>Bacillati</taxon>
        <taxon>Bacillota</taxon>
        <taxon>Bacilli</taxon>
        <taxon>Bacillales</taxon>
        <taxon>Bacillaceae</taxon>
        <taxon>Metabacillus</taxon>
    </lineage>
</organism>
<accession>A0ABZ2NMT8</accession>
<dbReference type="RefSeq" id="WP_338781561.1">
    <property type="nucleotide sequence ID" value="NZ_CP147407.1"/>
</dbReference>
<keyword evidence="6 9" id="KW-0812">Transmembrane</keyword>
<evidence type="ECO:0000256" key="8">
    <source>
        <dbReference type="ARBA" id="ARBA00023136"/>
    </source>
</evidence>
<keyword evidence="5 9" id="KW-0169">Cobalamin biosynthesis</keyword>
<evidence type="ECO:0000256" key="1">
    <source>
        <dbReference type="ARBA" id="ARBA00004651"/>
    </source>
</evidence>
<dbReference type="EMBL" id="CP147407">
    <property type="protein sequence ID" value="WXB98491.1"/>
    <property type="molecule type" value="Genomic_DNA"/>
</dbReference>
<protein>
    <recommendedName>
        <fullName evidence="9">Cobalamin biosynthesis protein CobD</fullName>
    </recommendedName>
</protein>
<comment type="subcellular location">
    <subcellularLocation>
        <location evidence="1 9">Cell membrane</location>
        <topology evidence="1 9">Multi-pass membrane protein</topology>
    </subcellularLocation>
</comment>
<evidence type="ECO:0000256" key="6">
    <source>
        <dbReference type="ARBA" id="ARBA00022692"/>
    </source>
</evidence>
<feature type="transmembrane region" description="Helical" evidence="9">
    <location>
        <begin position="289"/>
        <end position="308"/>
    </location>
</feature>
<dbReference type="PANTHER" id="PTHR34308:SF1">
    <property type="entry name" value="COBALAMIN BIOSYNTHESIS PROTEIN CBIB"/>
    <property type="match status" value="1"/>
</dbReference>
<evidence type="ECO:0000313" key="11">
    <source>
        <dbReference type="Proteomes" id="UP001377337"/>
    </source>
</evidence>
<evidence type="ECO:0000256" key="2">
    <source>
        <dbReference type="ARBA" id="ARBA00004953"/>
    </source>
</evidence>